<dbReference type="InterPro" id="IPR019734">
    <property type="entry name" value="TPR_rpt"/>
</dbReference>
<dbReference type="InterPro" id="IPR011990">
    <property type="entry name" value="TPR-like_helical_dom_sf"/>
</dbReference>
<dbReference type="Proteomes" id="UP000635384">
    <property type="component" value="Unassembled WGS sequence"/>
</dbReference>
<feature type="region of interest" description="Disordered" evidence="2">
    <location>
        <begin position="250"/>
        <end position="287"/>
    </location>
</feature>
<sequence length="287" mass="30624">MSQVSMILAFLIQVGPNPAANDNLGVPDELLNRPPRQSSLEAAQNPTTAWLEECLDLLAQDPARAHSKAQIRLTETSGADRIIANHCLGLAATELGLWDDARTAFIAARDETPMDEQRTKARFGLMAGNAALGAGDQDDALLLLQTAQENAKTAASATLEALAAMDVARVLVALGRPHDAFVPLSRATLLEPEKAEPWLLTATLYRRLERLDDAQEAIEQAARLAPLEGAIGLEAGLIAVLSGRDEAARQSWQSVIDTQPESPAAKTAEDYLEQLGPAPETGQTSNP</sequence>
<dbReference type="SUPFAM" id="SSF48452">
    <property type="entry name" value="TPR-like"/>
    <property type="match status" value="1"/>
</dbReference>
<keyword evidence="1" id="KW-0802">TPR repeat</keyword>
<accession>A0ABR8KVG7</accession>
<evidence type="ECO:0008006" key="5">
    <source>
        <dbReference type="Google" id="ProtNLM"/>
    </source>
</evidence>
<reference evidence="3 4" key="1">
    <citation type="submission" date="2020-09" db="EMBL/GenBank/DDBJ databases">
        <authorList>
            <person name="Yoon J.-W."/>
        </authorList>
    </citation>
    <scope>NUCLEOTIDE SEQUENCE [LARGE SCALE GENOMIC DNA]</scope>
    <source>
        <strain evidence="3 4">KMU-140</strain>
    </source>
</reference>
<dbReference type="Gene3D" id="1.25.40.10">
    <property type="entry name" value="Tetratricopeptide repeat domain"/>
    <property type="match status" value="1"/>
</dbReference>
<name>A0ABR8KVG7_9SPHN</name>
<protein>
    <recommendedName>
        <fullName evidence="5">Tetratricopeptide repeat protein</fullName>
    </recommendedName>
</protein>
<evidence type="ECO:0000256" key="1">
    <source>
        <dbReference type="PROSITE-ProRule" id="PRU00339"/>
    </source>
</evidence>
<evidence type="ECO:0000313" key="3">
    <source>
        <dbReference type="EMBL" id="MBD2843078.1"/>
    </source>
</evidence>
<evidence type="ECO:0000313" key="4">
    <source>
        <dbReference type="Proteomes" id="UP000635384"/>
    </source>
</evidence>
<feature type="repeat" description="TPR" evidence="1">
    <location>
        <begin position="195"/>
        <end position="228"/>
    </location>
</feature>
<evidence type="ECO:0000256" key="2">
    <source>
        <dbReference type="SAM" id="MobiDB-lite"/>
    </source>
</evidence>
<dbReference type="EMBL" id="JACXLC010000001">
    <property type="protein sequence ID" value="MBD2843078.1"/>
    <property type="molecule type" value="Genomic_DNA"/>
</dbReference>
<comment type="caution">
    <text evidence="3">The sequence shown here is derived from an EMBL/GenBank/DDBJ whole genome shotgun (WGS) entry which is preliminary data.</text>
</comment>
<keyword evidence="4" id="KW-1185">Reference proteome</keyword>
<organism evidence="3 4">
    <name type="scientific">Erythrobacter rubeus</name>
    <dbReference type="NCBI Taxonomy" id="2760803"/>
    <lineage>
        <taxon>Bacteria</taxon>
        <taxon>Pseudomonadati</taxon>
        <taxon>Pseudomonadota</taxon>
        <taxon>Alphaproteobacteria</taxon>
        <taxon>Sphingomonadales</taxon>
        <taxon>Erythrobacteraceae</taxon>
        <taxon>Erythrobacter/Porphyrobacter group</taxon>
        <taxon>Erythrobacter</taxon>
    </lineage>
</organism>
<dbReference type="Pfam" id="PF13432">
    <property type="entry name" value="TPR_16"/>
    <property type="match status" value="1"/>
</dbReference>
<feature type="compositionally biased region" description="Polar residues" evidence="2">
    <location>
        <begin position="250"/>
        <end position="261"/>
    </location>
</feature>
<dbReference type="PROSITE" id="PS50005">
    <property type="entry name" value="TPR"/>
    <property type="match status" value="1"/>
</dbReference>
<proteinExistence type="predicted"/>
<gene>
    <name evidence="3" type="ORF">IB285_12520</name>
</gene>